<name>A0ABR2LDK3_9ASPA</name>
<evidence type="ECO:0000313" key="1">
    <source>
        <dbReference type="EMBL" id="KAK8938157.1"/>
    </source>
</evidence>
<evidence type="ECO:0000313" key="2">
    <source>
        <dbReference type="Proteomes" id="UP001412067"/>
    </source>
</evidence>
<dbReference type="EMBL" id="JBBWWR010000021">
    <property type="protein sequence ID" value="KAK8938157.1"/>
    <property type="molecule type" value="Genomic_DNA"/>
</dbReference>
<protein>
    <submittedName>
        <fullName evidence="1">Prefoldin subunit 5</fullName>
    </submittedName>
</protein>
<comment type="caution">
    <text evidence="1">The sequence shown here is derived from an EMBL/GenBank/DDBJ whole genome shotgun (WGS) entry which is preliminary data.</text>
</comment>
<dbReference type="Gene3D" id="3.30.43.40">
    <property type="entry name" value="Pre-mRNA-processing-splicing factor 8, U5-snRNA-binding domain"/>
    <property type="match status" value="1"/>
</dbReference>
<dbReference type="InterPro" id="IPR042516">
    <property type="entry name" value="Prp8_U5-snRNA-bd_sf"/>
</dbReference>
<sequence>MASSGGIGALNAARVADMEAMSVDQLRPLKEQTDLEVNLQDNHNKIRTASTRLDIPSTALHDLFLRHQGIYLPLSSFSLCLCLPPRLSSLCRCRFEVSILPKIRMSLKAFNNTKDIVWNLHNEHTNERTTIAFLRIDEQVKFSENRVR</sequence>
<reference evidence="1 2" key="1">
    <citation type="journal article" date="2022" name="Nat. Plants">
        <title>Genomes of leafy and leafless Platanthera orchids illuminate the evolution of mycoheterotrophy.</title>
        <authorList>
            <person name="Li M.H."/>
            <person name="Liu K.W."/>
            <person name="Li Z."/>
            <person name="Lu H.C."/>
            <person name="Ye Q.L."/>
            <person name="Zhang D."/>
            <person name="Wang J.Y."/>
            <person name="Li Y.F."/>
            <person name="Zhong Z.M."/>
            <person name="Liu X."/>
            <person name="Yu X."/>
            <person name="Liu D.K."/>
            <person name="Tu X.D."/>
            <person name="Liu B."/>
            <person name="Hao Y."/>
            <person name="Liao X.Y."/>
            <person name="Jiang Y.T."/>
            <person name="Sun W.H."/>
            <person name="Chen J."/>
            <person name="Chen Y.Q."/>
            <person name="Ai Y."/>
            <person name="Zhai J.W."/>
            <person name="Wu S.S."/>
            <person name="Zhou Z."/>
            <person name="Hsiao Y.Y."/>
            <person name="Wu W.L."/>
            <person name="Chen Y.Y."/>
            <person name="Lin Y.F."/>
            <person name="Hsu J.L."/>
            <person name="Li C.Y."/>
            <person name="Wang Z.W."/>
            <person name="Zhao X."/>
            <person name="Zhong W.Y."/>
            <person name="Ma X.K."/>
            <person name="Ma L."/>
            <person name="Huang J."/>
            <person name="Chen G.Z."/>
            <person name="Huang M.Z."/>
            <person name="Huang L."/>
            <person name="Peng D.H."/>
            <person name="Luo Y.B."/>
            <person name="Zou S.Q."/>
            <person name="Chen S.P."/>
            <person name="Lan S."/>
            <person name="Tsai W.C."/>
            <person name="Van de Peer Y."/>
            <person name="Liu Z.J."/>
        </authorList>
    </citation>
    <scope>NUCLEOTIDE SEQUENCE [LARGE SCALE GENOMIC DNA]</scope>
    <source>
        <strain evidence="1">Lor288</strain>
    </source>
</reference>
<organism evidence="1 2">
    <name type="scientific">Platanthera guangdongensis</name>
    <dbReference type="NCBI Taxonomy" id="2320717"/>
    <lineage>
        <taxon>Eukaryota</taxon>
        <taxon>Viridiplantae</taxon>
        <taxon>Streptophyta</taxon>
        <taxon>Embryophyta</taxon>
        <taxon>Tracheophyta</taxon>
        <taxon>Spermatophyta</taxon>
        <taxon>Magnoliopsida</taxon>
        <taxon>Liliopsida</taxon>
        <taxon>Asparagales</taxon>
        <taxon>Orchidaceae</taxon>
        <taxon>Orchidoideae</taxon>
        <taxon>Orchideae</taxon>
        <taxon>Orchidinae</taxon>
        <taxon>Platanthera</taxon>
    </lineage>
</organism>
<keyword evidence="2" id="KW-1185">Reference proteome</keyword>
<dbReference type="Proteomes" id="UP001412067">
    <property type="component" value="Unassembled WGS sequence"/>
</dbReference>
<proteinExistence type="predicted"/>
<gene>
    <name evidence="1" type="ORF">KSP40_PGU017589</name>
</gene>
<accession>A0ABR2LDK3</accession>